<dbReference type="AlphaFoldDB" id="A0A8T9QBY0"/>
<sequence>MEHLPQTDPWNFPSRFPAPNQRQAIHYGPLHEFGQGSPVWGPAYWITAAQTVVLLHRRCGGPPGSFTTVGAALAAGLSCASPFWIL</sequence>
<accession>A0A8T9QBY0</accession>
<dbReference type="Proteomes" id="UP000831796">
    <property type="component" value="Chromosome"/>
</dbReference>
<reference evidence="1" key="1">
    <citation type="submission" date="2022-04" db="EMBL/GenBank/DDBJ databases">
        <title>Hymenobacter sp. isolated from the air.</title>
        <authorList>
            <person name="Won M."/>
            <person name="Lee C.-M."/>
            <person name="Woen H.-Y."/>
            <person name="Kwon S.-W."/>
        </authorList>
    </citation>
    <scope>NUCLEOTIDE SEQUENCE</scope>
    <source>
        <strain evidence="1">5116S-3</strain>
    </source>
</reference>
<name>A0A8T9QBY0_9BACT</name>
<gene>
    <name evidence="1" type="ORF">MUN79_05085</name>
</gene>
<dbReference type="EMBL" id="CP095046">
    <property type="protein sequence ID" value="UOQ73340.1"/>
    <property type="molecule type" value="Genomic_DNA"/>
</dbReference>
<evidence type="ECO:0000313" key="2">
    <source>
        <dbReference type="Proteomes" id="UP000831796"/>
    </source>
</evidence>
<evidence type="ECO:0000313" key="1">
    <source>
        <dbReference type="EMBL" id="UOQ73340.1"/>
    </source>
</evidence>
<proteinExistence type="predicted"/>
<keyword evidence="2" id="KW-1185">Reference proteome</keyword>
<organism evidence="1 2">
    <name type="scientific">Hymenobacter cellulosilyticus</name>
    <dbReference type="NCBI Taxonomy" id="2932248"/>
    <lineage>
        <taxon>Bacteria</taxon>
        <taxon>Pseudomonadati</taxon>
        <taxon>Bacteroidota</taxon>
        <taxon>Cytophagia</taxon>
        <taxon>Cytophagales</taxon>
        <taxon>Hymenobacteraceae</taxon>
        <taxon>Hymenobacter</taxon>
    </lineage>
</organism>
<dbReference type="RefSeq" id="WP_244676694.1">
    <property type="nucleotide sequence ID" value="NZ_CP095046.1"/>
</dbReference>
<protein>
    <submittedName>
        <fullName evidence="1">Uncharacterized protein</fullName>
    </submittedName>
</protein>
<dbReference type="KEGG" id="hcu:MUN79_05085"/>